<dbReference type="EMBL" id="JAACXV010011302">
    <property type="protein sequence ID" value="KAF7275106.1"/>
    <property type="molecule type" value="Genomic_DNA"/>
</dbReference>
<dbReference type="AlphaFoldDB" id="A0A834I993"/>
<dbReference type="Pfam" id="PF02096">
    <property type="entry name" value="60KD_IMP"/>
    <property type="match status" value="1"/>
</dbReference>
<name>A0A834I993_RHYFE</name>
<dbReference type="CDD" id="cd20069">
    <property type="entry name" value="5TM_Oxa1-like"/>
    <property type="match status" value="1"/>
</dbReference>
<gene>
    <name evidence="8" type="ORF">GWI33_012177</name>
</gene>
<protein>
    <recommendedName>
        <fullName evidence="7">Membrane insertase YidC/Oxa/ALB C-terminal domain-containing protein</fullName>
    </recommendedName>
</protein>
<sequence length="338" mass="39084">MIKIIRRCRSLPLQHQDPRIFLVKTYENRYLGQQNSLLLNENSKRGYATDLRTVLKKQSCVFQKRHYSLQSQVELFAQTQTGLFKFLSESATVKWCQSFLINVHDMTGLPWWATIICSTIILRTVVTLPLAVYQQYILAKLENLKQELPYLVNELKKETAIAVKLYGWNERTARATYNRSLRKQWNNLIVRDNCHPFKSTILFWFQIPMWVSLSVSLRNLVYMLPNRDLQAQLTFTELSLGGFSFIPNLTIPDHSWILPVALGIINLLIIELQQLSRLQTSSPTKIQKYLTNTFRFISVLMIPFAAAVPSCLTLYWTTSSAYGLKAPFKASVQCGVYT</sequence>
<keyword evidence="9" id="KW-1185">Reference proteome</keyword>
<organism evidence="8 9">
    <name type="scientific">Rhynchophorus ferrugineus</name>
    <name type="common">Red palm weevil</name>
    <name type="synonym">Curculio ferrugineus</name>
    <dbReference type="NCBI Taxonomy" id="354439"/>
    <lineage>
        <taxon>Eukaryota</taxon>
        <taxon>Metazoa</taxon>
        <taxon>Ecdysozoa</taxon>
        <taxon>Arthropoda</taxon>
        <taxon>Hexapoda</taxon>
        <taxon>Insecta</taxon>
        <taxon>Pterygota</taxon>
        <taxon>Neoptera</taxon>
        <taxon>Endopterygota</taxon>
        <taxon>Coleoptera</taxon>
        <taxon>Polyphaga</taxon>
        <taxon>Cucujiformia</taxon>
        <taxon>Curculionidae</taxon>
        <taxon>Dryophthorinae</taxon>
        <taxon>Rhynchophorus</taxon>
    </lineage>
</organism>
<dbReference type="GO" id="GO:0033617">
    <property type="term" value="P:mitochondrial respiratory chain complex IV assembly"/>
    <property type="evidence" value="ECO:0007669"/>
    <property type="project" value="TreeGrafter"/>
</dbReference>
<proteinExistence type="inferred from homology"/>
<feature type="transmembrane region" description="Helical" evidence="6">
    <location>
        <begin position="201"/>
        <end position="221"/>
    </location>
</feature>
<dbReference type="GO" id="GO:0032977">
    <property type="term" value="F:membrane insertase activity"/>
    <property type="evidence" value="ECO:0007669"/>
    <property type="project" value="InterPro"/>
</dbReference>
<dbReference type="InterPro" id="IPR028055">
    <property type="entry name" value="YidC/Oxa/ALB_C"/>
</dbReference>
<accession>A0A834I993</accession>
<dbReference type="OrthoDB" id="2148490at2759"/>
<keyword evidence="3 6" id="KW-1133">Transmembrane helix</keyword>
<evidence type="ECO:0000256" key="1">
    <source>
        <dbReference type="ARBA" id="ARBA00004141"/>
    </source>
</evidence>
<dbReference type="PANTHER" id="PTHR12428:SF65">
    <property type="entry name" value="CYTOCHROME C OXIDASE ASSEMBLY PROTEIN COX18, MITOCHONDRIAL"/>
    <property type="match status" value="1"/>
</dbReference>
<comment type="subcellular location">
    <subcellularLocation>
        <location evidence="1 5">Membrane</location>
        <topology evidence="1 5">Multi-pass membrane protein</topology>
    </subcellularLocation>
</comment>
<comment type="caution">
    <text evidence="8">The sequence shown here is derived from an EMBL/GenBank/DDBJ whole genome shotgun (WGS) entry which is preliminary data.</text>
</comment>
<keyword evidence="2 5" id="KW-0812">Transmembrane</keyword>
<evidence type="ECO:0000256" key="2">
    <source>
        <dbReference type="ARBA" id="ARBA00022692"/>
    </source>
</evidence>
<evidence type="ECO:0000259" key="7">
    <source>
        <dbReference type="Pfam" id="PF02096"/>
    </source>
</evidence>
<reference evidence="8" key="1">
    <citation type="submission" date="2020-08" db="EMBL/GenBank/DDBJ databases">
        <title>Genome sequencing and assembly of the red palm weevil Rhynchophorus ferrugineus.</title>
        <authorList>
            <person name="Dias G.B."/>
            <person name="Bergman C.M."/>
            <person name="Manee M."/>
        </authorList>
    </citation>
    <scope>NUCLEOTIDE SEQUENCE</scope>
    <source>
        <strain evidence="8">AA-2017</strain>
        <tissue evidence="8">Whole larva</tissue>
    </source>
</reference>
<dbReference type="InterPro" id="IPR001708">
    <property type="entry name" value="YidC/ALB3/OXA1/COX18"/>
</dbReference>
<comment type="similarity">
    <text evidence="5">Belongs to the OXA1/ALB3/YidC family.</text>
</comment>
<dbReference type="GO" id="GO:0032979">
    <property type="term" value="P:protein insertion into mitochondrial inner membrane from matrix"/>
    <property type="evidence" value="ECO:0007669"/>
    <property type="project" value="TreeGrafter"/>
</dbReference>
<keyword evidence="4 6" id="KW-0472">Membrane</keyword>
<evidence type="ECO:0000313" key="8">
    <source>
        <dbReference type="EMBL" id="KAF7275106.1"/>
    </source>
</evidence>
<dbReference type="PANTHER" id="PTHR12428">
    <property type="entry name" value="OXA1"/>
    <property type="match status" value="1"/>
</dbReference>
<evidence type="ECO:0000256" key="3">
    <source>
        <dbReference type="ARBA" id="ARBA00022989"/>
    </source>
</evidence>
<dbReference type="Proteomes" id="UP000625711">
    <property type="component" value="Unassembled WGS sequence"/>
</dbReference>
<feature type="transmembrane region" description="Helical" evidence="6">
    <location>
        <begin position="109"/>
        <end position="133"/>
    </location>
</feature>
<feature type="domain" description="Membrane insertase YidC/Oxa/ALB C-terminal" evidence="7">
    <location>
        <begin position="111"/>
        <end position="322"/>
    </location>
</feature>
<feature type="transmembrane region" description="Helical" evidence="6">
    <location>
        <begin position="296"/>
        <end position="316"/>
    </location>
</feature>
<evidence type="ECO:0000313" key="9">
    <source>
        <dbReference type="Proteomes" id="UP000625711"/>
    </source>
</evidence>
<evidence type="ECO:0000256" key="6">
    <source>
        <dbReference type="SAM" id="Phobius"/>
    </source>
</evidence>
<dbReference type="GO" id="GO:0005743">
    <property type="term" value="C:mitochondrial inner membrane"/>
    <property type="evidence" value="ECO:0007669"/>
    <property type="project" value="TreeGrafter"/>
</dbReference>
<evidence type="ECO:0000256" key="5">
    <source>
        <dbReference type="RuleBase" id="RU003945"/>
    </source>
</evidence>
<evidence type="ECO:0000256" key="4">
    <source>
        <dbReference type="ARBA" id="ARBA00023136"/>
    </source>
</evidence>